<keyword evidence="4" id="KW-0862">Zinc</keyword>
<evidence type="ECO:0000256" key="2">
    <source>
        <dbReference type="ARBA" id="ARBA00022723"/>
    </source>
</evidence>
<dbReference type="Pfam" id="PF00753">
    <property type="entry name" value="Lactamase_B"/>
    <property type="match status" value="1"/>
</dbReference>
<evidence type="ECO:0000256" key="3">
    <source>
        <dbReference type="ARBA" id="ARBA00022801"/>
    </source>
</evidence>
<gene>
    <name evidence="7" type="ORF">K8V15_02000</name>
</gene>
<dbReference type="PANTHER" id="PTHR46233">
    <property type="entry name" value="HYDROXYACYLGLUTATHIONE HYDROLASE GLOC"/>
    <property type="match status" value="1"/>
</dbReference>
<dbReference type="CDD" id="cd06262">
    <property type="entry name" value="metallo-hydrolase-like_MBL-fold"/>
    <property type="match status" value="1"/>
</dbReference>
<evidence type="ECO:0000259" key="6">
    <source>
        <dbReference type="SMART" id="SM00849"/>
    </source>
</evidence>
<dbReference type="Gene3D" id="3.60.15.10">
    <property type="entry name" value="Ribonuclease Z/Hydroxyacylglutathione hydrolase-like"/>
    <property type="match status" value="1"/>
</dbReference>
<evidence type="ECO:0000313" key="8">
    <source>
        <dbReference type="Proteomes" id="UP000712713"/>
    </source>
</evidence>
<organism evidence="7 8">
    <name type="scientific">Tessaracoccus flavescens</name>
    <dbReference type="NCBI Taxonomy" id="399497"/>
    <lineage>
        <taxon>Bacteria</taxon>
        <taxon>Bacillati</taxon>
        <taxon>Actinomycetota</taxon>
        <taxon>Actinomycetes</taxon>
        <taxon>Propionibacteriales</taxon>
        <taxon>Propionibacteriaceae</taxon>
        <taxon>Tessaracoccus</taxon>
    </lineage>
</organism>
<comment type="caution">
    <text evidence="7">The sequence shown here is derived from an EMBL/GenBank/DDBJ whole genome shotgun (WGS) entry which is preliminary data.</text>
</comment>
<evidence type="ECO:0000256" key="4">
    <source>
        <dbReference type="ARBA" id="ARBA00022833"/>
    </source>
</evidence>
<protein>
    <submittedName>
        <fullName evidence="7">MBL fold metallo-hydrolase</fullName>
    </submittedName>
</protein>
<reference evidence="7" key="2">
    <citation type="submission" date="2021-09" db="EMBL/GenBank/DDBJ databases">
        <authorList>
            <person name="Gilroy R."/>
        </authorList>
    </citation>
    <scope>NUCLEOTIDE SEQUENCE</scope>
    <source>
        <strain evidence="7">ChiGjej3B3-7470</strain>
    </source>
</reference>
<dbReference type="SMART" id="SM00849">
    <property type="entry name" value="Lactamase_B"/>
    <property type="match status" value="1"/>
</dbReference>
<name>A0A921JPW9_9ACTN</name>
<feature type="region of interest" description="Disordered" evidence="5">
    <location>
        <begin position="178"/>
        <end position="206"/>
    </location>
</feature>
<comment type="cofactor">
    <cofactor evidence="1">
        <name>Zn(2+)</name>
        <dbReference type="ChEBI" id="CHEBI:29105"/>
    </cofactor>
</comment>
<keyword evidence="3" id="KW-0378">Hydrolase</keyword>
<dbReference type="GO" id="GO:0016787">
    <property type="term" value="F:hydrolase activity"/>
    <property type="evidence" value="ECO:0007669"/>
    <property type="project" value="UniProtKB-KW"/>
</dbReference>
<reference evidence="7" key="1">
    <citation type="journal article" date="2021" name="PeerJ">
        <title>Extensive microbial diversity within the chicken gut microbiome revealed by metagenomics and culture.</title>
        <authorList>
            <person name="Gilroy R."/>
            <person name="Ravi A."/>
            <person name="Getino M."/>
            <person name="Pursley I."/>
            <person name="Horton D.L."/>
            <person name="Alikhan N.F."/>
            <person name="Baker D."/>
            <person name="Gharbi K."/>
            <person name="Hall N."/>
            <person name="Watson M."/>
            <person name="Adriaenssens E.M."/>
            <person name="Foster-Nyarko E."/>
            <person name="Jarju S."/>
            <person name="Secka A."/>
            <person name="Antonio M."/>
            <person name="Oren A."/>
            <person name="Chaudhuri R.R."/>
            <person name="La Ragione R."/>
            <person name="Hildebrand F."/>
            <person name="Pallen M.J."/>
        </authorList>
    </citation>
    <scope>NUCLEOTIDE SEQUENCE</scope>
    <source>
        <strain evidence="7">ChiGjej3B3-7470</strain>
    </source>
</reference>
<dbReference type="AlphaFoldDB" id="A0A921JPW9"/>
<proteinExistence type="predicted"/>
<dbReference type="PANTHER" id="PTHR46233:SF3">
    <property type="entry name" value="HYDROXYACYLGLUTATHIONE HYDROLASE GLOC"/>
    <property type="match status" value="1"/>
</dbReference>
<dbReference type="InterPro" id="IPR051453">
    <property type="entry name" value="MBL_Glyoxalase_II"/>
</dbReference>
<sequence>MWPEEGATECFVVDPGITAQAAVNEVLSSRGLRPVAILATHGHLDHVGDAHLLAAAHEIPVYLTEADQHLLTRPGDGLGPHGNAMMRQLTGGETLPAINDVRDYPESFELLGMTITPFAAPGHTKGSVLLEVTGETGTIVFTGDVLFAGTIGRTDLPGGSMDEMRDSLRRIVERYSPQTPLLPGHGQPTGMEMELASNPYLQPDQL</sequence>
<dbReference type="Proteomes" id="UP000712713">
    <property type="component" value="Unassembled WGS sequence"/>
</dbReference>
<accession>A0A921JPW9</accession>
<dbReference type="SUPFAM" id="SSF56281">
    <property type="entry name" value="Metallo-hydrolase/oxidoreductase"/>
    <property type="match status" value="1"/>
</dbReference>
<dbReference type="InterPro" id="IPR001279">
    <property type="entry name" value="Metallo-B-lactamas"/>
</dbReference>
<dbReference type="InterPro" id="IPR036866">
    <property type="entry name" value="RibonucZ/Hydroxyglut_hydro"/>
</dbReference>
<feature type="domain" description="Metallo-beta-lactamase" evidence="6">
    <location>
        <begin position="5"/>
        <end position="185"/>
    </location>
</feature>
<evidence type="ECO:0000313" key="7">
    <source>
        <dbReference type="EMBL" id="HJE50750.1"/>
    </source>
</evidence>
<keyword evidence="2" id="KW-0479">Metal-binding</keyword>
<dbReference type="EMBL" id="DYZF01000046">
    <property type="protein sequence ID" value="HJE50750.1"/>
    <property type="molecule type" value="Genomic_DNA"/>
</dbReference>
<evidence type="ECO:0000256" key="5">
    <source>
        <dbReference type="SAM" id="MobiDB-lite"/>
    </source>
</evidence>
<evidence type="ECO:0000256" key="1">
    <source>
        <dbReference type="ARBA" id="ARBA00001947"/>
    </source>
</evidence>
<dbReference type="GO" id="GO:0046872">
    <property type="term" value="F:metal ion binding"/>
    <property type="evidence" value="ECO:0007669"/>
    <property type="project" value="UniProtKB-KW"/>
</dbReference>